<gene>
    <name evidence="1" type="ORF">DERF_009135</name>
</gene>
<comment type="caution">
    <text evidence="1">The sequence shown here is derived from an EMBL/GenBank/DDBJ whole genome shotgun (WGS) entry which is preliminary data.</text>
</comment>
<protein>
    <submittedName>
        <fullName evidence="1">Uncharacterized protein</fullName>
    </submittedName>
</protein>
<accession>A0A922HU96</accession>
<reference evidence="1" key="1">
    <citation type="submission" date="2013-05" db="EMBL/GenBank/DDBJ databases">
        <authorList>
            <person name="Yim A.K.Y."/>
            <person name="Chan T.F."/>
            <person name="Ji K.M."/>
            <person name="Liu X.Y."/>
            <person name="Zhou J.W."/>
            <person name="Li R.Q."/>
            <person name="Yang K.Y."/>
            <person name="Li J."/>
            <person name="Li M."/>
            <person name="Law P.T.W."/>
            <person name="Wu Y.L."/>
            <person name="Cai Z.L."/>
            <person name="Qin H."/>
            <person name="Bao Y."/>
            <person name="Leung R.K.K."/>
            <person name="Ng P.K.S."/>
            <person name="Zou J."/>
            <person name="Zhong X.J."/>
            <person name="Ran P.X."/>
            <person name="Zhong N.S."/>
            <person name="Liu Z.G."/>
            <person name="Tsui S.K.W."/>
        </authorList>
    </citation>
    <scope>NUCLEOTIDE SEQUENCE</scope>
    <source>
        <strain evidence="1">Derf</strain>
        <tissue evidence="1">Whole organism</tissue>
    </source>
</reference>
<keyword evidence="2" id="KW-1185">Reference proteome</keyword>
<dbReference type="Proteomes" id="UP000790347">
    <property type="component" value="Unassembled WGS sequence"/>
</dbReference>
<evidence type="ECO:0000313" key="2">
    <source>
        <dbReference type="Proteomes" id="UP000790347"/>
    </source>
</evidence>
<dbReference type="AlphaFoldDB" id="A0A922HU96"/>
<evidence type="ECO:0000313" key="1">
    <source>
        <dbReference type="EMBL" id="KAH9510614.1"/>
    </source>
</evidence>
<organism evidence="1 2">
    <name type="scientific">Dermatophagoides farinae</name>
    <name type="common">American house dust mite</name>
    <dbReference type="NCBI Taxonomy" id="6954"/>
    <lineage>
        <taxon>Eukaryota</taxon>
        <taxon>Metazoa</taxon>
        <taxon>Ecdysozoa</taxon>
        <taxon>Arthropoda</taxon>
        <taxon>Chelicerata</taxon>
        <taxon>Arachnida</taxon>
        <taxon>Acari</taxon>
        <taxon>Acariformes</taxon>
        <taxon>Sarcoptiformes</taxon>
        <taxon>Astigmata</taxon>
        <taxon>Psoroptidia</taxon>
        <taxon>Analgoidea</taxon>
        <taxon>Pyroglyphidae</taxon>
        <taxon>Dermatophagoidinae</taxon>
        <taxon>Dermatophagoides</taxon>
    </lineage>
</organism>
<dbReference type="EMBL" id="ASGP02000004">
    <property type="protein sequence ID" value="KAH9510614.1"/>
    <property type="molecule type" value="Genomic_DNA"/>
</dbReference>
<name>A0A922HU96_DERFA</name>
<proteinExistence type="predicted"/>
<sequence>MNDCDDLTWDCTSFEYYRNRFKRRINILLNDLCFEMDLFDVFDLDQKSNDIEKSNDNGEKKLMTTDEDVDNGLIDKSIRNKDNDENLLITSMIDEWTITPDDTDDHDDENLGQYYANFCSCRNS</sequence>
<reference evidence="1" key="2">
    <citation type="journal article" date="2022" name="Res Sq">
        <title>Comparative Genomics Reveals Insights into the Divergent Evolution of Astigmatic Mites and Household Pest Adaptations.</title>
        <authorList>
            <person name="Xiong Q."/>
            <person name="Wan A.T.-Y."/>
            <person name="Liu X.-Y."/>
            <person name="Fung C.S.-H."/>
            <person name="Xiao X."/>
            <person name="Malainual N."/>
            <person name="Hou J."/>
            <person name="Wang L."/>
            <person name="Wang M."/>
            <person name="Yang K."/>
            <person name="Cui Y."/>
            <person name="Leung E."/>
            <person name="Nong W."/>
            <person name="Shin S.-K."/>
            <person name="Au S."/>
            <person name="Jeong K.Y."/>
            <person name="Chew F.T."/>
            <person name="Hui J."/>
            <person name="Leung T.F."/>
            <person name="Tungtrongchitr A."/>
            <person name="Zhong N."/>
            <person name="Liu Z."/>
            <person name="Tsui S."/>
        </authorList>
    </citation>
    <scope>NUCLEOTIDE SEQUENCE</scope>
    <source>
        <strain evidence="1">Derf</strain>
        <tissue evidence="1">Whole organism</tissue>
    </source>
</reference>